<dbReference type="GeneID" id="107017521"/>
<gene>
    <name evidence="5" type="primary">LOC107017521</name>
</gene>
<dbReference type="InterPro" id="IPR036396">
    <property type="entry name" value="Cyt_P450_sf"/>
</dbReference>
<dbReference type="RefSeq" id="XP_015073196.2">
    <property type="nucleotide sequence ID" value="XM_015217710.2"/>
</dbReference>
<keyword evidence="2" id="KW-0503">Monooxygenase</keyword>
<keyword evidence="4" id="KW-1185">Reference proteome</keyword>
<organism evidence="4 5">
    <name type="scientific">Solanum pennellii</name>
    <name type="common">Tomato</name>
    <name type="synonym">Lycopersicon pennellii</name>
    <dbReference type="NCBI Taxonomy" id="28526"/>
    <lineage>
        <taxon>Eukaryota</taxon>
        <taxon>Viridiplantae</taxon>
        <taxon>Streptophyta</taxon>
        <taxon>Embryophyta</taxon>
        <taxon>Tracheophyta</taxon>
        <taxon>Spermatophyta</taxon>
        <taxon>Magnoliopsida</taxon>
        <taxon>eudicotyledons</taxon>
        <taxon>Gunneridae</taxon>
        <taxon>Pentapetalae</taxon>
        <taxon>asterids</taxon>
        <taxon>lamiids</taxon>
        <taxon>Solanales</taxon>
        <taxon>Solanaceae</taxon>
        <taxon>Solanoideae</taxon>
        <taxon>Solaneae</taxon>
        <taxon>Solanum</taxon>
        <taxon>Solanum subgen. Lycopersicon</taxon>
    </lineage>
</organism>
<evidence type="ECO:0000313" key="5">
    <source>
        <dbReference type="RefSeq" id="XP_015073196.2"/>
    </source>
</evidence>
<dbReference type="InterPro" id="IPR002401">
    <property type="entry name" value="Cyt_P450_E_grp-I"/>
</dbReference>
<sequence>MMKIPNLLLMVISNNTTLFFIILTIFISIILKKWNTSVRNYNKPFPPGPKSWPIIGCLPQIFLKNKHALINRIHRIMEEMNTEIACIRVGNYHVIPVTSPELACEFLKSQDSVFSSRPICMSANLISNNYIASVFLPIGDQWMKMRRILASHVLSPTTFQWLSCKRDEEADNLLRFVYNNQCISINLRKVTRCYCGNVIRNMIFSKKSSFGSTIEEEEQVDALFTLLEYLHSFGVSDYLPWLSVFDLDGHKAIIKKAYAKATKYIDIEVDKRIQIWKDGNKTLEEDILDVLIMLKDTNGNPLMNVKEIKAQVLELMLASVDNPSNAVEWTLAEMLNQPKLMQKAIEELNTVVGINRWVQESDLSRLNYVKACIKEAFRLHPFMAFNVPHVSVSDTIVGEKYFIPKWSIVILSRLGLGRNSRVWEEPLKFKPERHLKMEDDGEVVLTDSNLRLLSFSIGRRGCPAVKLGSTITTMLLARLLQGFTWDLPSNSPCNDLIESSKINHFSTLPLLAQAKPRLANAMYI</sequence>
<proteinExistence type="inferred from homology"/>
<dbReference type="PANTHER" id="PTHR24281">
    <property type="entry name" value="STEROID 21-HYDROXYLASE-RELATED"/>
    <property type="match status" value="1"/>
</dbReference>
<comment type="similarity">
    <text evidence="2">Belongs to the cytochrome P450 family.</text>
</comment>
<reference evidence="4" key="1">
    <citation type="journal article" date="2014" name="Nat. Genet.">
        <title>The genome of the stress-tolerant wild tomato species Solanum pennellii.</title>
        <authorList>
            <person name="Bolger A."/>
            <person name="Scossa F."/>
            <person name="Bolger M.E."/>
            <person name="Lanz C."/>
            <person name="Maumus F."/>
            <person name="Tohge T."/>
            <person name="Quesneville H."/>
            <person name="Alseekh S."/>
            <person name="Sorensen I."/>
            <person name="Lichtenstein G."/>
            <person name="Fich E.A."/>
            <person name="Conte M."/>
            <person name="Keller H."/>
            <person name="Schneeberger K."/>
            <person name="Schwacke R."/>
            <person name="Ofner I."/>
            <person name="Vrebalov J."/>
            <person name="Xu Y."/>
            <person name="Osorio S."/>
            <person name="Aflitos S.A."/>
            <person name="Schijlen E."/>
            <person name="Jimenez-Gomez J.M."/>
            <person name="Ryngajllo M."/>
            <person name="Kimura S."/>
            <person name="Kumar R."/>
            <person name="Koenig D."/>
            <person name="Headland L.R."/>
            <person name="Maloof J.N."/>
            <person name="Sinha N."/>
            <person name="van Ham R.C."/>
            <person name="Lankhorst R.K."/>
            <person name="Mao L."/>
            <person name="Vogel A."/>
            <person name="Arsova B."/>
            <person name="Panstruga R."/>
            <person name="Fei Z."/>
            <person name="Rose J.K."/>
            <person name="Zamir D."/>
            <person name="Carrari F."/>
            <person name="Giovannoni J.J."/>
            <person name="Weigel D."/>
            <person name="Usadel B."/>
            <person name="Fernie A.R."/>
        </authorList>
    </citation>
    <scope>NUCLEOTIDE SEQUENCE [LARGE SCALE GENOMIC DNA]</scope>
    <source>
        <strain evidence="4">cv. LA0716</strain>
    </source>
</reference>
<evidence type="ECO:0000256" key="1">
    <source>
        <dbReference type="ARBA" id="ARBA00023002"/>
    </source>
</evidence>
<dbReference type="Proteomes" id="UP000694930">
    <property type="component" value="Chromosome 4"/>
</dbReference>
<dbReference type="InterPro" id="IPR017972">
    <property type="entry name" value="Cyt_P450_CS"/>
</dbReference>
<keyword evidence="2" id="KW-0479">Metal-binding</keyword>
<keyword evidence="2" id="KW-0349">Heme</keyword>
<keyword evidence="1 2" id="KW-0560">Oxidoreductase</keyword>
<keyword evidence="3" id="KW-0812">Transmembrane</keyword>
<feature type="transmembrane region" description="Helical" evidence="3">
    <location>
        <begin position="7"/>
        <end position="31"/>
    </location>
</feature>
<dbReference type="PRINTS" id="PR00463">
    <property type="entry name" value="EP450I"/>
</dbReference>
<protein>
    <submittedName>
        <fullName evidence="5">Isoleucine N-monooxygenase 1-like</fullName>
    </submittedName>
</protein>
<dbReference type="SUPFAM" id="SSF48264">
    <property type="entry name" value="Cytochrome P450"/>
    <property type="match status" value="1"/>
</dbReference>
<dbReference type="PRINTS" id="PR00385">
    <property type="entry name" value="P450"/>
</dbReference>
<evidence type="ECO:0000313" key="4">
    <source>
        <dbReference type="Proteomes" id="UP000694930"/>
    </source>
</evidence>
<dbReference type="Pfam" id="PF00067">
    <property type="entry name" value="p450"/>
    <property type="match status" value="1"/>
</dbReference>
<evidence type="ECO:0000256" key="2">
    <source>
        <dbReference type="RuleBase" id="RU000461"/>
    </source>
</evidence>
<dbReference type="PROSITE" id="PS00086">
    <property type="entry name" value="CYTOCHROME_P450"/>
    <property type="match status" value="1"/>
</dbReference>
<name>A0ABM1GMB3_SOLPN</name>
<keyword evidence="3" id="KW-0472">Membrane</keyword>
<reference evidence="5" key="2">
    <citation type="submission" date="2025-08" db="UniProtKB">
        <authorList>
            <consortium name="RefSeq"/>
        </authorList>
    </citation>
    <scope>IDENTIFICATION</scope>
</reference>
<dbReference type="Gene3D" id="1.10.630.10">
    <property type="entry name" value="Cytochrome P450"/>
    <property type="match status" value="1"/>
</dbReference>
<evidence type="ECO:0000256" key="3">
    <source>
        <dbReference type="SAM" id="Phobius"/>
    </source>
</evidence>
<accession>A0ABM1GMB3</accession>
<dbReference type="InterPro" id="IPR001128">
    <property type="entry name" value="Cyt_P450"/>
</dbReference>
<keyword evidence="2" id="KW-0408">Iron</keyword>
<keyword evidence="3" id="KW-1133">Transmembrane helix</keyword>